<evidence type="ECO:0000256" key="2">
    <source>
        <dbReference type="ARBA" id="ARBA00008137"/>
    </source>
</evidence>
<dbReference type="InterPro" id="IPR004098">
    <property type="entry name" value="Prp18"/>
</dbReference>
<comment type="similarity">
    <text evidence="2">Belongs to the PRP18 family.</text>
</comment>
<dbReference type="PANTHER" id="PTHR13007">
    <property type="entry name" value="PRE-MRNA SPLICING FACTOR-RELATED"/>
    <property type="match status" value="1"/>
</dbReference>
<dbReference type="EMBL" id="JAIWYP010000005">
    <property type="protein sequence ID" value="KAH3819388.1"/>
    <property type="molecule type" value="Genomic_DNA"/>
</dbReference>
<dbReference type="Proteomes" id="UP000828390">
    <property type="component" value="Unassembled WGS sequence"/>
</dbReference>
<dbReference type="SUPFAM" id="SSF57845">
    <property type="entry name" value="B-box zinc-binding domain"/>
    <property type="match status" value="1"/>
</dbReference>
<evidence type="ECO:0000256" key="5">
    <source>
        <dbReference type="ARBA" id="ARBA00022728"/>
    </source>
</evidence>
<evidence type="ECO:0000256" key="6">
    <source>
        <dbReference type="ARBA" id="ARBA00023187"/>
    </source>
</evidence>
<organism evidence="11 12">
    <name type="scientific">Dreissena polymorpha</name>
    <name type="common">Zebra mussel</name>
    <name type="synonym">Mytilus polymorpha</name>
    <dbReference type="NCBI Taxonomy" id="45954"/>
    <lineage>
        <taxon>Eukaryota</taxon>
        <taxon>Metazoa</taxon>
        <taxon>Spiralia</taxon>
        <taxon>Lophotrochozoa</taxon>
        <taxon>Mollusca</taxon>
        <taxon>Bivalvia</taxon>
        <taxon>Autobranchia</taxon>
        <taxon>Heteroconchia</taxon>
        <taxon>Euheterodonta</taxon>
        <taxon>Imparidentia</taxon>
        <taxon>Neoheterodontei</taxon>
        <taxon>Myida</taxon>
        <taxon>Dreissenoidea</taxon>
        <taxon>Dreissenidae</taxon>
        <taxon>Dreissena</taxon>
    </lineage>
</organism>
<dbReference type="GO" id="GO:0008270">
    <property type="term" value="F:zinc ion binding"/>
    <property type="evidence" value="ECO:0007669"/>
    <property type="project" value="UniProtKB-KW"/>
</dbReference>
<evidence type="ECO:0000256" key="4">
    <source>
        <dbReference type="ARBA" id="ARBA00022664"/>
    </source>
</evidence>
<dbReference type="PROSITE" id="PS50119">
    <property type="entry name" value="ZF_BBOX"/>
    <property type="match status" value="2"/>
</dbReference>
<feature type="domain" description="B box-type" evidence="10">
    <location>
        <begin position="100"/>
        <end position="141"/>
    </location>
</feature>
<dbReference type="Pfam" id="PF02840">
    <property type="entry name" value="Prp18"/>
    <property type="match status" value="1"/>
</dbReference>
<dbReference type="SUPFAM" id="SSF47938">
    <property type="entry name" value="Functional domain of the splicing factor Prp18"/>
    <property type="match status" value="1"/>
</dbReference>
<accession>A0A9D4GPK0</accession>
<comment type="caution">
    <text evidence="11">The sequence shown here is derived from an EMBL/GenBank/DDBJ whole genome shotgun (WGS) entry which is preliminary data.</text>
</comment>
<keyword evidence="7" id="KW-0539">Nucleus</keyword>
<evidence type="ECO:0000256" key="8">
    <source>
        <dbReference type="PROSITE-ProRule" id="PRU00024"/>
    </source>
</evidence>
<dbReference type="InterPro" id="IPR039979">
    <property type="entry name" value="PRPF18"/>
</dbReference>
<evidence type="ECO:0000256" key="1">
    <source>
        <dbReference type="ARBA" id="ARBA00004123"/>
    </source>
</evidence>
<feature type="coiled-coil region" evidence="9">
    <location>
        <begin position="202"/>
        <end position="265"/>
    </location>
</feature>
<keyword evidence="12" id="KW-1185">Reference proteome</keyword>
<evidence type="ECO:0000313" key="12">
    <source>
        <dbReference type="Proteomes" id="UP000828390"/>
    </source>
</evidence>
<name>A0A9D4GPK0_DREPO</name>
<proteinExistence type="inferred from homology"/>
<reference evidence="11" key="2">
    <citation type="submission" date="2020-11" db="EMBL/GenBank/DDBJ databases">
        <authorList>
            <person name="McCartney M.A."/>
            <person name="Auch B."/>
            <person name="Kono T."/>
            <person name="Mallez S."/>
            <person name="Becker A."/>
            <person name="Gohl D.M."/>
            <person name="Silverstein K.A.T."/>
            <person name="Koren S."/>
            <person name="Bechman K.B."/>
            <person name="Herman A."/>
            <person name="Abrahante J.E."/>
            <person name="Garbe J."/>
        </authorList>
    </citation>
    <scope>NUCLEOTIDE SEQUENCE</scope>
    <source>
        <strain evidence="11">Duluth1</strain>
        <tissue evidence="11">Whole animal</tissue>
    </source>
</reference>
<evidence type="ECO:0000313" key="11">
    <source>
        <dbReference type="EMBL" id="KAH3819388.1"/>
    </source>
</evidence>
<gene>
    <name evidence="11" type="ORF">DPMN_121121</name>
</gene>
<dbReference type="PANTHER" id="PTHR13007:SF19">
    <property type="entry name" value="PRE-MRNA-SPLICING FACTOR 18"/>
    <property type="match status" value="1"/>
</dbReference>
<evidence type="ECO:0000256" key="9">
    <source>
        <dbReference type="SAM" id="Coils"/>
    </source>
</evidence>
<dbReference type="GO" id="GO:0000350">
    <property type="term" value="P:generation of catalytic spliceosome for second transesterification step"/>
    <property type="evidence" value="ECO:0007669"/>
    <property type="project" value="TreeGrafter"/>
</dbReference>
<sequence length="458" mass="51944">MAPSINGRDIVEERQPEGTLYVLELSSKTPFHAHEMLELGARVQANASYLDMAICNAPWPIGVTMVGIHARAGGEKISSRYVPRLLNDETQRYTHSLPGLCEDNDTLKEAQTYCEVCSKWFCDQCMSLHGQMYKKHTTLGKSDQGKWPVAKGVAELLTQCEIHKGENIKMFCADHSQLCCTTCVLLDHRQCNNVTQISCGNHKKEHEDLQKLTIDINNLTQRLRKMVEQTECNVKSLQFAYDKILEKITLERQKINAALDLVERRTINEGRALVTRLQKSLQADVDSGKAALKRIQSLQEASDKIEPHNSELSTVAFMKIKKELLTSDSIVREMASKTDSTLSFTLDTNIKKCLATMTMLGSINTSENNTMIATTRKTDNNVKKDNEFVLETFYHRSGKEFQCIYQSGMRFYFDDLGSKEWKPFPKRWYNEGLLVTNTIHKKDSQVGNVLHGTSSMNI</sequence>
<dbReference type="InterPro" id="IPR000315">
    <property type="entry name" value="Znf_B-box"/>
</dbReference>
<keyword evidence="8" id="KW-0479">Metal-binding</keyword>
<keyword evidence="4" id="KW-0507">mRNA processing</keyword>
<dbReference type="GO" id="GO:0005682">
    <property type="term" value="C:U5 snRNP"/>
    <property type="evidence" value="ECO:0007669"/>
    <property type="project" value="TreeGrafter"/>
</dbReference>
<keyword evidence="8" id="KW-0862">Zinc</keyword>
<dbReference type="AlphaFoldDB" id="A0A9D4GPK0"/>
<evidence type="ECO:0000259" key="10">
    <source>
        <dbReference type="PROSITE" id="PS50119"/>
    </source>
</evidence>
<comment type="subcellular location">
    <subcellularLocation>
        <location evidence="1">Nucleus</location>
    </subcellularLocation>
</comment>
<keyword evidence="5" id="KW-0747">Spliceosome</keyword>
<keyword evidence="8" id="KW-0863">Zinc-finger</keyword>
<dbReference type="GO" id="GO:0071021">
    <property type="term" value="C:U2-type post-spliceosomal complex"/>
    <property type="evidence" value="ECO:0007669"/>
    <property type="project" value="TreeGrafter"/>
</dbReference>
<reference evidence="11" key="1">
    <citation type="journal article" date="2019" name="bioRxiv">
        <title>The Genome of the Zebra Mussel, Dreissena polymorpha: A Resource for Invasive Species Research.</title>
        <authorList>
            <person name="McCartney M.A."/>
            <person name="Auch B."/>
            <person name="Kono T."/>
            <person name="Mallez S."/>
            <person name="Zhang Y."/>
            <person name="Obille A."/>
            <person name="Becker A."/>
            <person name="Abrahante J.E."/>
            <person name="Garbe J."/>
            <person name="Badalamenti J.P."/>
            <person name="Herman A."/>
            <person name="Mangelson H."/>
            <person name="Liachko I."/>
            <person name="Sullivan S."/>
            <person name="Sone E.D."/>
            <person name="Koren S."/>
            <person name="Silverstein K.A.T."/>
            <person name="Beckman K.B."/>
            <person name="Gohl D.M."/>
        </authorList>
    </citation>
    <scope>NUCLEOTIDE SEQUENCE</scope>
    <source>
        <strain evidence="11">Duluth1</strain>
        <tissue evidence="11">Whole animal</tissue>
    </source>
</reference>
<dbReference type="Gene3D" id="3.30.160.60">
    <property type="entry name" value="Classic Zinc Finger"/>
    <property type="match status" value="1"/>
</dbReference>
<evidence type="ECO:0000256" key="3">
    <source>
        <dbReference type="ARBA" id="ARBA00018242"/>
    </source>
</evidence>
<dbReference type="Gene3D" id="1.20.940.10">
    <property type="entry name" value="Functional domain of the splicing factor Prp18"/>
    <property type="match status" value="1"/>
</dbReference>
<feature type="domain" description="B box-type" evidence="10">
    <location>
        <begin position="155"/>
        <end position="197"/>
    </location>
</feature>
<evidence type="ECO:0000256" key="7">
    <source>
        <dbReference type="ARBA" id="ARBA00023242"/>
    </source>
</evidence>
<keyword evidence="6" id="KW-0508">mRNA splicing</keyword>
<dbReference type="GO" id="GO:0046540">
    <property type="term" value="C:U4/U6 x U5 tri-snRNP complex"/>
    <property type="evidence" value="ECO:0007669"/>
    <property type="project" value="TreeGrafter"/>
</dbReference>
<protein>
    <recommendedName>
        <fullName evidence="3">Pre-mRNA-splicing factor 18</fullName>
    </recommendedName>
</protein>
<keyword evidence="9" id="KW-0175">Coiled coil</keyword>